<proteinExistence type="predicted"/>
<name>A0A2P2NP45_RHIMU</name>
<dbReference type="EMBL" id="GGEC01063769">
    <property type="protein sequence ID" value="MBX44253.1"/>
    <property type="molecule type" value="Transcribed_RNA"/>
</dbReference>
<reference evidence="2" key="1">
    <citation type="submission" date="2018-02" db="EMBL/GenBank/DDBJ databases">
        <title>Rhizophora mucronata_Transcriptome.</title>
        <authorList>
            <person name="Meera S.P."/>
            <person name="Sreeshan A."/>
            <person name="Augustine A."/>
        </authorList>
    </citation>
    <scope>NUCLEOTIDE SEQUENCE</scope>
    <source>
        <tissue evidence="2">Leaf</tissue>
    </source>
</reference>
<organism evidence="2">
    <name type="scientific">Rhizophora mucronata</name>
    <name type="common">Asiatic mangrove</name>
    <dbReference type="NCBI Taxonomy" id="61149"/>
    <lineage>
        <taxon>Eukaryota</taxon>
        <taxon>Viridiplantae</taxon>
        <taxon>Streptophyta</taxon>
        <taxon>Embryophyta</taxon>
        <taxon>Tracheophyta</taxon>
        <taxon>Spermatophyta</taxon>
        <taxon>Magnoliopsida</taxon>
        <taxon>eudicotyledons</taxon>
        <taxon>Gunneridae</taxon>
        <taxon>Pentapetalae</taxon>
        <taxon>rosids</taxon>
        <taxon>fabids</taxon>
        <taxon>Malpighiales</taxon>
        <taxon>Rhizophoraceae</taxon>
        <taxon>Rhizophora</taxon>
    </lineage>
</organism>
<evidence type="ECO:0000256" key="1">
    <source>
        <dbReference type="SAM" id="MobiDB-lite"/>
    </source>
</evidence>
<accession>A0A2P2NP45</accession>
<protein>
    <submittedName>
        <fullName evidence="2">Uncharacterized protein</fullName>
    </submittedName>
</protein>
<evidence type="ECO:0000313" key="2">
    <source>
        <dbReference type="EMBL" id="MBX44253.1"/>
    </source>
</evidence>
<sequence>MSSIKFLLQFINGPTNTKFQKHILCTSRLPLHPSRHQSPKPNRNFLKNLFY</sequence>
<dbReference type="AlphaFoldDB" id="A0A2P2NP45"/>
<feature type="region of interest" description="Disordered" evidence="1">
    <location>
        <begin position="32"/>
        <end position="51"/>
    </location>
</feature>